<comment type="caution">
    <text evidence="1">The sequence shown here is derived from an EMBL/GenBank/DDBJ whole genome shotgun (WGS) entry which is preliminary data.</text>
</comment>
<dbReference type="EMBL" id="FNAJ01000001">
    <property type="protein sequence ID" value="SDD52122.1"/>
    <property type="molecule type" value="Genomic_DNA"/>
</dbReference>
<dbReference type="Proteomes" id="UP000198717">
    <property type="component" value="Unassembled WGS sequence"/>
</dbReference>
<keyword evidence="3" id="KW-1185">Reference proteome</keyword>
<proteinExistence type="predicted"/>
<reference evidence="1 4" key="2">
    <citation type="submission" date="2019-07" db="EMBL/GenBank/DDBJ databases">
        <title>Whole genome shotgun sequence of Myxococcus virescens NBRC 100334.</title>
        <authorList>
            <person name="Hosoyama A."/>
            <person name="Uohara A."/>
            <person name="Ohji S."/>
            <person name="Ichikawa N."/>
        </authorList>
    </citation>
    <scope>NUCLEOTIDE SEQUENCE [LARGE SCALE GENOMIC DNA]</scope>
    <source>
        <strain evidence="1 4">NBRC 100334</strain>
    </source>
</reference>
<dbReference type="Pfam" id="PF07963">
    <property type="entry name" value="N_methyl"/>
    <property type="match status" value="1"/>
</dbReference>
<evidence type="ECO:0000313" key="2">
    <source>
        <dbReference type="EMBL" id="SDD52122.1"/>
    </source>
</evidence>
<evidence type="ECO:0000313" key="1">
    <source>
        <dbReference type="EMBL" id="GEL69922.1"/>
    </source>
</evidence>
<dbReference type="NCBIfam" id="TIGR02532">
    <property type="entry name" value="IV_pilin_GFxxxE"/>
    <property type="match status" value="1"/>
</dbReference>
<name>A0A511H8R4_9BACT</name>
<dbReference type="SUPFAM" id="SSF54523">
    <property type="entry name" value="Pili subunits"/>
    <property type="match status" value="1"/>
</dbReference>
<dbReference type="AlphaFoldDB" id="A0A511H8R4"/>
<sequence>MRHTRGITLLEMMVTVAIACILLAAALMGIQTPVNRQRENEATRELWASTLRARQRALTTNQPVRIVVEENVPRGDGTSRTVARWEQLRCDNDWDNASCPANGCENTTCRANPDCCSELGPDIVIPVSMNAAAIHGLCYMPGTGRPVSPGDLTCMRDFLDDLPALDAAAPGNLRFDFTSGRARSLIQVEPRTGLANVFDCDPHASTQNQVIECLN</sequence>
<evidence type="ECO:0000313" key="3">
    <source>
        <dbReference type="Proteomes" id="UP000198717"/>
    </source>
</evidence>
<dbReference type="Proteomes" id="UP000321224">
    <property type="component" value="Unassembled WGS sequence"/>
</dbReference>
<gene>
    <name evidence="1" type="ORF">MVI01_17060</name>
    <name evidence="2" type="ORF">SAMN04488504_1011253</name>
</gene>
<evidence type="ECO:0000313" key="4">
    <source>
        <dbReference type="Proteomes" id="UP000321224"/>
    </source>
</evidence>
<protein>
    <submittedName>
        <fullName evidence="2">Prepilin-type N-terminal cleavage/methylation domain-containing protein</fullName>
    </submittedName>
</protein>
<dbReference type="RefSeq" id="WP_090486812.1">
    <property type="nucleotide sequence ID" value="NZ_BJVY01000007.1"/>
</dbReference>
<accession>A0A511H8R4</accession>
<dbReference type="InterPro" id="IPR012902">
    <property type="entry name" value="N_methyl_site"/>
</dbReference>
<dbReference type="InterPro" id="IPR045584">
    <property type="entry name" value="Pilin-like"/>
</dbReference>
<organism evidence="1 4">
    <name type="scientific">Myxococcus virescens</name>
    <dbReference type="NCBI Taxonomy" id="83456"/>
    <lineage>
        <taxon>Bacteria</taxon>
        <taxon>Pseudomonadati</taxon>
        <taxon>Myxococcota</taxon>
        <taxon>Myxococcia</taxon>
        <taxon>Myxococcales</taxon>
        <taxon>Cystobacterineae</taxon>
        <taxon>Myxococcaceae</taxon>
        <taxon>Myxococcus</taxon>
    </lineage>
</organism>
<reference evidence="2 3" key="1">
    <citation type="submission" date="2016-10" db="EMBL/GenBank/DDBJ databases">
        <authorList>
            <person name="Varghese N."/>
            <person name="Submissions S."/>
        </authorList>
    </citation>
    <scope>NUCLEOTIDE SEQUENCE [LARGE SCALE GENOMIC DNA]</scope>
    <source>
        <strain evidence="2 3">DSM 2260</strain>
    </source>
</reference>
<dbReference type="Gene3D" id="3.30.700.10">
    <property type="entry name" value="Glycoprotein, Type 4 Pilin"/>
    <property type="match status" value="1"/>
</dbReference>
<dbReference type="EMBL" id="BJVY01000007">
    <property type="protein sequence ID" value="GEL69922.1"/>
    <property type="molecule type" value="Genomic_DNA"/>
</dbReference>